<dbReference type="InParanoid" id="A0A0H2REI6"/>
<sequence length="365" mass="40951">MPPKNYKYRSPVKKQKPKKRRPLQDQTNSLSEIEVKRPQKKDAVKVKEEKLIDKDPVQTDQTTGLEGILSDCHLSTATVDESNEIQKRNDELLSLLFESESTKQVSFLFDDILPADFSVINLASASSNSSSRVRSDDELSQIIVLKLPEEFAAIEGTLASAIYLVHSIFSLKIEVPAGGLARHATAFLKLYKGDESSESGRLTEIVVLEDVERYAGPGVVRIVDSDELGEGEEEDLDSQTKSKIVRSVVLVEPLEVWQHGVIIALLRATGLPFGSSMQFLDILGECFVCKRCKVKNKKVYSWKTLVNHFLEEYDAHDRLIEKWESLDLWGGILPHADTNMHDVCNLKAGPIIEWVVQVSEAELFL</sequence>
<feature type="region of interest" description="Disordered" evidence="1">
    <location>
        <begin position="1"/>
        <end position="46"/>
    </location>
</feature>
<protein>
    <submittedName>
        <fullName evidence="2">Uncharacterized protein</fullName>
    </submittedName>
</protein>
<reference evidence="2 3" key="1">
    <citation type="submission" date="2015-04" db="EMBL/GenBank/DDBJ databases">
        <title>Complete genome sequence of Schizopora paradoxa KUC8140, a cosmopolitan wood degrader in East Asia.</title>
        <authorList>
            <consortium name="DOE Joint Genome Institute"/>
            <person name="Min B."/>
            <person name="Park H."/>
            <person name="Jang Y."/>
            <person name="Kim J.-J."/>
            <person name="Kim K.H."/>
            <person name="Pangilinan J."/>
            <person name="Lipzen A."/>
            <person name="Riley R."/>
            <person name="Grigoriev I.V."/>
            <person name="Spatafora J.W."/>
            <person name="Choi I.-G."/>
        </authorList>
    </citation>
    <scope>NUCLEOTIDE SEQUENCE [LARGE SCALE GENOMIC DNA]</scope>
    <source>
        <strain evidence="2 3">KUC8140</strain>
    </source>
</reference>
<dbReference type="EMBL" id="KQ086040">
    <property type="protein sequence ID" value="KLO09957.1"/>
    <property type="molecule type" value="Genomic_DNA"/>
</dbReference>
<organism evidence="2 3">
    <name type="scientific">Schizopora paradoxa</name>
    <dbReference type="NCBI Taxonomy" id="27342"/>
    <lineage>
        <taxon>Eukaryota</taxon>
        <taxon>Fungi</taxon>
        <taxon>Dikarya</taxon>
        <taxon>Basidiomycota</taxon>
        <taxon>Agaricomycotina</taxon>
        <taxon>Agaricomycetes</taxon>
        <taxon>Hymenochaetales</taxon>
        <taxon>Schizoporaceae</taxon>
        <taxon>Schizopora</taxon>
    </lineage>
</organism>
<feature type="compositionally biased region" description="Basic residues" evidence="1">
    <location>
        <begin position="1"/>
        <end position="21"/>
    </location>
</feature>
<dbReference type="Proteomes" id="UP000053477">
    <property type="component" value="Unassembled WGS sequence"/>
</dbReference>
<name>A0A0H2REI6_9AGAM</name>
<gene>
    <name evidence="2" type="ORF">SCHPADRAFT_907324</name>
</gene>
<keyword evidence="3" id="KW-1185">Reference proteome</keyword>
<evidence type="ECO:0000313" key="3">
    <source>
        <dbReference type="Proteomes" id="UP000053477"/>
    </source>
</evidence>
<evidence type="ECO:0000256" key="1">
    <source>
        <dbReference type="SAM" id="MobiDB-lite"/>
    </source>
</evidence>
<evidence type="ECO:0000313" key="2">
    <source>
        <dbReference type="EMBL" id="KLO09957.1"/>
    </source>
</evidence>
<dbReference type="AlphaFoldDB" id="A0A0H2REI6"/>
<feature type="compositionally biased region" description="Basic and acidic residues" evidence="1">
    <location>
        <begin position="33"/>
        <end position="46"/>
    </location>
</feature>
<proteinExistence type="predicted"/>
<accession>A0A0H2REI6</accession>